<gene>
    <name evidence="1" type="ORF">GMBLW1_21660</name>
</gene>
<name>A0A6C2YK97_9BACT</name>
<dbReference type="RefSeq" id="WP_162657043.1">
    <property type="nucleotide sequence ID" value="NZ_LR593887.1"/>
</dbReference>
<evidence type="ECO:0000313" key="2">
    <source>
        <dbReference type="Proteomes" id="UP000464378"/>
    </source>
</evidence>
<sequence length="273" mass="30624">MTRAVIAIPLVLSLVAICLSSPPQRKYRPSNRPTQPLVKATADQVTQDAELAQTDPVAFLERCIATCQAEVRGYRCTLEKRERIGRTLKPRERLRVAFQERPFSVLMRWEEGGGMASASLYVDGERKNQLLVMPAGVFLSRLGPLTKSLSSPDVVSTSRYSIPEFGIERGMQRTLSAFRRAKDAGTLNVYYEGIRPVPEAGNRLCHVLRREVNPPEEQGLTRVITYIDVATRLQVSSRLTAGNDLVGEYHFRDIELNPVFAPNQFTPEALKRP</sequence>
<proteinExistence type="predicted"/>
<dbReference type="InterPro" id="IPR011465">
    <property type="entry name" value="DUF1571"/>
</dbReference>
<organism evidence="1">
    <name type="scientific">Tuwongella immobilis</name>
    <dbReference type="NCBI Taxonomy" id="692036"/>
    <lineage>
        <taxon>Bacteria</taxon>
        <taxon>Pseudomonadati</taxon>
        <taxon>Planctomycetota</taxon>
        <taxon>Planctomycetia</taxon>
        <taxon>Gemmatales</taxon>
        <taxon>Gemmataceae</taxon>
        <taxon>Tuwongella</taxon>
    </lineage>
</organism>
<dbReference type="InParanoid" id="A0A6C2YK97"/>
<protein>
    <recommendedName>
        <fullName evidence="3">Outer membrane lipoprotein carrier protein LolA</fullName>
    </recommendedName>
</protein>
<accession>A0A6C2YK97</accession>
<dbReference type="EMBL" id="LR586016">
    <property type="protein sequence ID" value="VIP01794.1"/>
    <property type="molecule type" value="Genomic_DNA"/>
</dbReference>
<dbReference type="EMBL" id="LR593887">
    <property type="protein sequence ID" value="VTR99469.1"/>
    <property type="molecule type" value="Genomic_DNA"/>
</dbReference>
<dbReference type="Pfam" id="PF07608">
    <property type="entry name" value="DUF1571"/>
    <property type="match status" value="1"/>
</dbReference>
<evidence type="ECO:0008006" key="3">
    <source>
        <dbReference type="Google" id="ProtNLM"/>
    </source>
</evidence>
<reference evidence="1" key="1">
    <citation type="submission" date="2019-04" db="EMBL/GenBank/DDBJ databases">
        <authorList>
            <consortium name="Science for Life Laboratories"/>
        </authorList>
    </citation>
    <scope>NUCLEOTIDE SEQUENCE</scope>
    <source>
        <strain evidence="1">MBLW1</strain>
    </source>
</reference>
<evidence type="ECO:0000313" key="1">
    <source>
        <dbReference type="EMBL" id="VIP01794.1"/>
    </source>
</evidence>
<dbReference type="Proteomes" id="UP000464378">
    <property type="component" value="Chromosome"/>
</dbReference>
<dbReference type="KEGG" id="tim:GMBLW1_21660"/>
<keyword evidence="2" id="KW-1185">Reference proteome</keyword>
<dbReference type="AlphaFoldDB" id="A0A6C2YK97"/>